<dbReference type="EMBL" id="JAVDTS010000001">
    <property type="protein sequence ID" value="MDR6835760.1"/>
    <property type="molecule type" value="Genomic_DNA"/>
</dbReference>
<reference evidence="1 3" key="1">
    <citation type="submission" date="2023-07" db="EMBL/GenBank/DDBJ databases">
        <title>Sorghum-associated microbial communities from plants grown in Nebraska, USA.</title>
        <authorList>
            <person name="Schachtman D."/>
        </authorList>
    </citation>
    <scope>NUCLEOTIDE SEQUENCE</scope>
    <source>
        <strain evidence="2 3">BE105</strain>
        <strain evidence="1">BE69</strain>
    </source>
</reference>
<gene>
    <name evidence="1" type="ORF">J2W88_000580</name>
    <name evidence="2" type="ORF">J2W93_000581</name>
</gene>
<dbReference type="Proteomes" id="UP001249076">
    <property type="component" value="Unassembled WGS sequence"/>
</dbReference>
<proteinExistence type="predicted"/>
<evidence type="ECO:0000313" key="1">
    <source>
        <dbReference type="EMBL" id="MDR6765322.1"/>
    </source>
</evidence>
<keyword evidence="3" id="KW-1185">Reference proteome</keyword>
<sequence>MEKSLTNSKADMLQQDISVYQKEFENGNMAIFLTPKQVAFLADQWRLMPCNIKDEDAELWGKIAFRLMSALHKAGVEYNPYFPGENERYILMNKSSEA</sequence>
<evidence type="ECO:0000313" key="2">
    <source>
        <dbReference type="EMBL" id="MDR6835760.1"/>
    </source>
</evidence>
<evidence type="ECO:0000313" key="4">
    <source>
        <dbReference type="Proteomes" id="UP001253458"/>
    </source>
</evidence>
<name>A0AAJ2BN65_ACIDE</name>
<comment type="caution">
    <text evidence="1">The sequence shown here is derived from an EMBL/GenBank/DDBJ whole genome shotgun (WGS) entry which is preliminary data.</text>
</comment>
<dbReference type="AlphaFoldDB" id="A0AAJ2BN65"/>
<dbReference type="Proteomes" id="UP001253458">
    <property type="component" value="Unassembled WGS sequence"/>
</dbReference>
<dbReference type="EMBL" id="JAVDTL010000001">
    <property type="protein sequence ID" value="MDR6765322.1"/>
    <property type="molecule type" value="Genomic_DNA"/>
</dbReference>
<protein>
    <submittedName>
        <fullName evidence="1">Uncharacterized protein</fullName>
    </submittedName>
</protein>
<organism evidence="1 4">
    <name type="scientific">Acidovorax delafieldii</name>
    <name type="common">Pseudomonas delafieldii</name>
    <dbReference type="NCBI Taxonomy" id="47920"/>
    <lineage>
        <taxon>Bacteria</taxon>
        <taxon>Pseudomonadati</taxon>
        <taxon>Pseudomonadota</taxon>
        <taxon>Betaproteobacteria</taxon>
        <taxon>Burkholderiales</taxon>
        <taxon>Comamonadaceae</taxon>
        <taxon>Acidovorax</taxon>
    </lineage>
</organism>
<evidence type="ECO:0000313" key="3">
    <source>
        <dbReference type="Proteomes" id="UP001249076"/>
    </source>
</evidence>
<dbReference type="RefSeq" id="WP_209816552.1">
    <property type="nucleotide sequence ID" value="NZ_JAVDTL010000001.1"/>
</dbReference>
<accession>A0AAJ2BN65</accession>